<dbReference type="OrthoDB" id="191706at2759"/>
<feature type="compositionally biased region" description="Basic and acidic residues" evidence="6">
    <location>
        <begin position="41"/>
        <end position="56"/>
    </location>
</feature>
<evidence type="ECO:0000256" key="3">
    <source>
        <dbReference type="ARBA" id="ARBA00022692"/>
    </source>
</evidence>
<accession>A0A7M7P3W0</accession>
<reference evidence="9" key="2">
    <citation type="submission" date="2021-01" db="UniProtKB">
        <authorList>
            <consortium name="EnsemblMetazoa"/>
        </authorList>
    </citation>
    <scope>IDENTIFICATION</scope>
</reference>
<keyword evidence="10" id="KW-1185">Reference proteome</keyword>
<feature type="compositionally biased region" description="Basic and acidic residues" evidence="6">
    <location>
        <begin position="93"/>
        <end position="126"/>
    </location>
</feature>
<dbReference type="AlphaFoldDB" id="A0A7M7P3W0"/>
<reference evidence="10" key="1">
    <citation type="submission" date="2015-02" db="EMBL/GenBank/DDBJ databases">
        <title>Genome sequencing for Strongylocentrotus purpuratus.</title>
        <authorList>
            <person name="Murali S."/>
            <person name="Liu Y."/>
            <person name="Vee V."/>
            <person name="English A."/>
            <person name="Wang M."/>
            <person name="Skinner E."/>
            <person name="Han Y."/>
            <person name="Muzny D.M."/>
            <person name="Worley K.C."/>
            <person name="Gibbs R.A."/>
        </authorList>
    </citation>
    <scope>NUCLEOTIDE SEQUENCE</scope>
</reference>
<feature type="transmembrane region" description="Helical" evidence="7">
    <location>
        <begin position="346"/>
        <end position="372"/>
    </location>
</feature>
<dbReference type="EnsemblMetazoa" id="XM_030989163">
    <property type="protein sequence ID" value="XP_030845023"/>
    <property type="gene ID" value="LOC576376"/>
</dbReference>
<dbReference type="RefSeq" id="XP_030845023.1">
    <property type="nucleotide sequence ID" value="XM_030989163.1"/>
</dbReference>
<dbReference type="GO" id="GO:0012505">
    <property type="term" value="C:endomembrane system"/>
    <property type="evidence" value="ECO:0007669"/>
    <property type="project" value="UniProtKB-SubCell"/>
</dbReference>
<comment type="subcellular location">
    <subcellularLocation>
        <location evidence="1">Endomembrane system</location>
        <topology evidence="1">Multi-pass membrane protein</topology>
    </subcellularLocation>
</comment>
<dbReference type="InterPro" id="IPR050911">
    <property type="entry name" value="DRAM/TMEM150_Autophagy_Mod"/>
</dbReference>
<sequence length="613" mass="70053">MICSLLLQDVCISSVTHKSLPRSHYIEKKKSLFFFPLEKKMDQKGKKDEQISKAEEEKEEESFAGMENKEKEIETRDMSMEEDTLGEEEEQGDGEKDKPEESMEKEGNSFDGMENKEKEIEARDMSMEEDTLREEEEEGDGETGKPEESMEKEGNGFDGMKINEKRNEIKIMEEDEEREGEILDAMENKEKRIETTSVKKDTHREEEQAEPEESKEKERNGFDGMKINEKRKEIKMMKEDIAEEGEREKDKREESDSFAQIEEEENEMDKKGAQSEKDRKEDEKNVETEEEKDEEDDSSIVTIPSWIFEDANSQQDDVTRGASRSSSTEVKMESPRCRCCSSWHPWFFIGLGWLPIMVGLLLCLSIVIPYCIAVGLKHVSPGFPYISDSGTLPPESCIFGQLLNMAAGLGFAGIYVRYKQVEFLSEDYGSRRKRMLQVNKIGLMVGATASFGMSVVANFQIGNVKSIHFTGAFLLFAPGAMYGFFQSWLSYKMHPQHASILVCHIRLFLSVIIALFFASCMIFTLLAQELTTVKKLNLFWVLADGGYAEHIVATVSEWVVAIAFLLYFFTFIRDFQKINLHAEIKHHLGYDALVEANSYPPVANYDNSFSGAL</sequence>
<evidence type="ECO:0000313" key="10">
    <source>
        <dbReference type="Proteomes" id="UP000007110"/>
    </source>
</evidence>
<dbReference type="GeneID" id="576376"/>
<feature type="transmembrane region" description="Helical" evidence="7">
    <location>
        <begin position="441"/>
        <end position="461"/>
    </location>
</feature>
<evidence type="ECO:0000259" key="8">
    <source>
        <dbReference type="Pfam" id="PF10277"/>
    </source>
</evidence>
<keyword evidence="4 7" id="KW-1133">Transmembrane helix</keyword>
<dbReference type="InterPro" id="IPR019402">
    <property type="entry name" value="CWH43_N"/>
</dbReference>
<feature type="compositionally biased region" description="Basic and acidic residues" evidence="6">
    <location>
        <begin position="268"/>
        <end position="287"/>
    </location>
</feature>
<feature type="compositionally biased region" description="Acidic residues" evidence="6">
    <location>
        <begin position="288"/>
        <end position="298"/>
    </location>
</feature>
<feature type="transmembrane region" description="Helical" evidence="7">
    <location>
        <begin position="467"/>
        <end position="485"/>
    </location>
</feature>
<evidence type="ECO:0000256" key="6">
    <source>
        <dbReference type="SAM" id="MobiDB-lite"/>
    </source>
</evidence>
<feature type="compositionally biased region" description="Basic and acidic residues" evidence="6">
    <location>
        <begin position="142"/>
        <end position="172"/>
    </location>
</feature>
<evidence type="ECO:0000256" key="7">
    <source>
        <dbReference type="SAM" id="Phobius"/>
    </source>
</evidence>
<feature type="domain" description="CWH43-like N-terminal" evidence="8">
    <location>
        <begin position="352"/>
        <end position="578"/>
    </location>
</feature>
<feature type="compositionally biased region" description="Basic and acidic residues" evidence="6">
    <location>
        <begin position="186"/>
        <end position="255"/>
    </location>
</feature>
<name>A0A7M7P3W0_STRPU</name>
<evidence type="ECO:0000256" key="1">
    <source>
        <dbReference type="ARBA" id="ARBA00004127"/>
    </source>
</evidence>
<dbReference type="KEGG" id="spu:576376"/>
<comment type="similarity">
    <text evidence="2">Belongs to the DRAM/TMEM150 family.</text>
</comment>
<protein>
    <recommendedName>
        <fullName evidence="8">CWH43-like N-terminal domain-containing protein</fullName>
    </recommendedName>
</protein>
<dbReference type="Pfam" id="PF10277">
    <property type="entry name" value="Frag1"/>
    <property type="match status" value="1"/>
</dbReference>
<proteinExistence type="inferred from homology"/>
<dbReference type="PANTHER" id="PTHR21324">
    <property type="entry name" value="FASTING-INDUCIBLE INTEGRAL MEMBRANE PROTEIN TM6P1-RELATED"/>
    <property type="match status" value="1"/>
</dbReference>
<feature type="compositionally biased region" description="Acidic residues" evidence="6">
    <location>
        <begin position="173"/>
        <end position="184"/>
    </location>
</feature>
<feature type="compositionally biased region" description="Acidic residues" evidence="6">
    <location>
        <begin position="127"/>
        <end position="141"/>
    </location>
</feature>
<dbReference type="InParanoid" id="A0A7M7P3W0"/>
<feature type="transmembrane region" description="Helical" evidence="7">
    <location>
        <begin position="547"/>
        <end position="569"/>
    </location>
</feature>
<evidence type="ECO:0000256" key="4">
    <source>
        <dbReference type="ARBA" id="ARBA00022989"/>
    </source>
</evidence>
<dbReference type="Proteomes" id="UP000007110">
    <property type="component" value="Unassembled WGS sequence"/>
</dbReference>
<keyword evidence="3 7" id="KW-0812">Transmembrane</keyword>
<evidence type="ECO:0000256" key="2">
    <source>
        <dbReference type="ARBA" id="ARBA00006565"/>
    </source>
</evidence>
<feature type="compositionally biased region" description="Acidic residues" evidence="6">
    <location>
        <begin position="80"/>
        <end position="92"/>
    </location>
</feature>
<evidence type="ECO:0000313" key="9">
    <source>
        <dbReference type="EnsemblMetazoa" id="XP_030845023"/>
    </source>
</evidence>
<organism evidence="9 10">
    <name type="scientific">Strongylocentrotus purpuratus</name>
    <name type="common">Purple sea urchin</name>
    <dbReference type="NCBI Taxonomy" id="7668"/>
    <lineage>
        <taxon>Eukaryota</taxon>
        <taxon>Metazoa</taxon>
        <taxon>Echinodermata</taxon>
        <taxon>Eleutherozoa</taxon>
        <taxon>Echinozoa</taxon>
        <taxon>Echinoidea</taxon>
        <taxon>Euechinoidea</taxon>
        <taxon>Echinacea</taxon>
        <taxon>Camarodonta</taxon>
        <taxon>Echinidea</taxon>
        <taxon>Strongylocentrotidae</taxon>
        <taxon>Strongylocentrotus</taxon>
    </lineage>
</organism>
<feature type="region of interest" description="Disordered" evidence="6">
    <location>
        <begin position="41"/>
        <end position="302"/>
    </location>
</feature>
<dbReference type="PANTHER" id="PTHR21324:SF2">
    <property type="entry name" value="EG:22E5.9 PROTEIN"/>
    <property type="match status" value="1"/>
</dbReference>
<keyword evidence="5 7" id="KW-0472">Membrane</keyword>
<evidence type="ECO:0000256" key="5">
    <source>
        <dbReference type="ARBA" id="ARBA00023136"/>
    </source>
</evidence>
<feature type="transmembrane region" description="Helical" evidence="7">
    <location>
        <begin position="505"/>
        <end position="527"/>
    </location>
</feature>
<feature type="compositionally biased region" description="Basic and acidic residues" evidence="6">
    <location>
        <begin position="67"/>
        <end position="79"/>
    </location>
</feature>